<gene>
    <name evidence="12" type="ORF">FXN63_12110</name>
</gene>
<dbReference type="InterPro" id="IPR024744">
    <property type="entry name" value="CSS-motif_dom"/>
</dbReference>
<evidence type="ECO:0000256" key="2">
    <source>
        <dbReference type="ARBA" id="ARBA00012282"/>
    </source>
</evidence>
<evidence type="ECO:0000256" key="5">
    <source>
        <dbReference type="ARBA" id="ARBA00022692"/>
    </source>
</evidence>
<dbReference type="EMBL" id="CP043046">
    <property type="protein sequence ID" value="QEI06490.1"/>
    <property type="molecule type" value="Genomic_DNA"/>
</dbReference>
<dbReference type="RefSeq" id="WP_148815144.1">
    <property type="nucleotide sequence ID" value="NZ_CP043046.1"/>
</dbReference>
<dbReference type="PROSITE" id="PS50883">
    <property type="entry name" value="EAL"/>
    <property type="match status" value="1"/>
</dbReference>
<dbReference type="PANTHER" id="PTHR33121">
    <property type="entry name" value="CYCLIC DI-GMP PHOSPHODIESTERASE PDEF"/>
    <property type="match status" value="1"/>
</dbReference>
<evidence type="ECO:0000256" key="10">
    <source>
        <dbReference type="SAM" id="Phobius"/>
    </source>
</evidence>
<evidence type="ECO:0000256" key="7">
    <source>
        <dbReference type="ARBA" id="ARBA00022989"/>
    </source>
</evidence>
<accession>A0A5C0B046</accession>
<protein>
    <recommendedName>
        <fullName evidence="2">cyclic-guanylate-specific phosphodiesterase</fullName>
        <ecNumber evidence="2">3.1.4.52</ecNumber>
    </recommendedName>
</protein>
<keyword evidence="4" id="KW-0973">c-di-GMP</keyword>
<organism evidence="12 13">
    <name type="scientific">Pigmentiphaga aceris</name>
    <dbReference type="NCBI Taxonomy" id="1940612"/>
    <lineage>
        <taxon>Bacteria</taxon>
        <taxon>Pseudomonadati</taxon>
        <taxon>Pseudomonadota</taxon>
        <taxon>Betaproteobacteria</taxon>
        <taxon>Burkholderiales</taxon>
        <taxon>Alcaligenaceae</taxon>
        <taxon>Pigmentiphaga</taxon>
    </lineage>
</organism>
<comment type="subcellular location">
    <subcellularLocation>
        <location evidence="1">Cell membrane</location>
        <topology evidence="1">Multi-pass membrane protein</topology>
    </subcellularLocation>
</comment>
<dbReference type="Pfam" id="PF00563">
    <property type="entry name" value="EAL"/>
    <property type="match status" value="1"/>
</dbReference>
<evidence type="ECO:0000256" key="4">
    <source>
        <dbReference type="ARBA" id="ARBA00022636"/>
    </source>
</evidence>
<comment type="catalytic activity">
    <reaction evidence="9">
        <text>3',3'-c-di-GMP + H2O = 5'-phosphoguanylyl(3'-&gt;5')guanosine + H(+)</text>
        <dbReference type="Rhea" id="RHEA:24902"/>
        <dbReference type="ChEBI" id="CHEBI:15377"/>
        <dbReference type="ChEBI" id="CHEBI:15378"/>
        <dbReference type="ChEBI" id="CHEBI:58754"/>
        <dbReference type="ChEBI" id="CHEBI:58805"/>
        <dbReference type="EC" id="3.1.4.52"/>
    </reaction>
</comment>
<keyword evidence="7 10" id="KW-1133">Transmembrane helix</keyword>
<dbReference type="GO" id="GO:0071111">
    <property type="term" value="F:cyclic-guanylate-specific phosphodiesterase activity"/>
    <property type="evidence" value="ECO:0007669"/>
    <property type="project" value="UniProtKB-EC"/>
</dbReference>
<keyword evidence="6" id="KW-0378">Hydrolase</keyword>
<dbReference type="CDD" id="cd01948">
    <property type="entry name" value="EAL"/>
    <property type="match status" value="1"/>
</dbReference>
<dbReference type="AlphaFoldDB" id="A0A5C0B046"/>
<keyword evidence="3" id="KW-1003">Cell membrane</keyword>
<name>A0A5C0B046_9BURK</name>
<keyword evidence="8 10" id="KW-0472">Membrane</keyword>
<feature type="domain" description="EAL" evidence="11">
    <location>
        <begin position="271"/>
        <end position="524"/>
    </location>
</feature>
<sequence length="527" mass="57639">MTNASIRPRANRRRRIAIVSSIAAALGLIFPIATSSYYAWRSAREAQELRLELVASKVAERARIALVQANAALEGLAASDDTPCSAEHIALMRRFTLNTLSVEEIGYMDGSQVRCTTWADSYFDEPARGADFVLNGDVQAFVGMHSHIPGSAPMLGLRKNHYLVLVNAERFTDITVPAGVQLAFLRSGSPVLSHTRDMPEDMLTQVAGGKTPIDEDGHLLRKVDFDGWSAVAIGPSESRSEIGLQLELLLPVGLLSAAIALVLVVKLSRRRLSPLAELRLALRRKEFLMHYQPIVNLTNGRLHGVEALIRWQRPDGDTVRPDLFIPLAEEHGVISDITAVVFKMVAADLRDVLRAHPQLHVSINLSAQDITDPNALKTLRAQLEAAGIKPAQVWLEVTERGCVAVGVAADSTLAQARAAGYQVAIDDFGTGYCGLQYLQKLPLDTIKIDRSFVQTVATDSVTSVVLPHIIQMSHSLQLSIVAEGVETQAQADYLQQSGVQYAQGWLFSKALPLHELKQYVERDAAMK</sequence>
<evidence type="ECO:0000256" key="9">
    <source>
        <dbReference type="ARBA" id="ARBA00034290"/>
    </source>
</evidence>
<dbReference type="Proteomes" id="UP000325161">
    <property type="component" value="Chromosome"/>
</dbReference>
<dbReference type="InterPro" id="IPR001633">
    <property type="entry name" value="EAL_dom"/>
</dbReference>
<evidence type="ECO:0000256" key="1">
    <source>
        <dbReference type="ARBA" id="ARBA00004651"/>
    </source>
</evidence>
<dbReference type="GO" id="GO:0005886">
    <property type="term" value="C:plasma membrane"/>
    <property type="evidence" value="ECO:0007669"/>
    <property type="project" value="UniProtKB-SubCell"/>
</dbReference>
<dbReference type="EC" id="3.1.4.52" evidence="2"/>
<evidence type="ECO:0000259" key="11">
    <source>
        <dbReference type="PROSITE" id="PS50883"/>
    </source>
</evidence>
<evidence type="ECO:0000256" key="3">
    <source>
        <dbReference type="ARBA" id="ARBA00022475"/>
    </source>
</evidence>
<reference evidence="12 13" key="1">
    <citation type="submission" date="2019-08" db="EMBL/GenBank/DDBJ databases">
        <title>Amphibian skin-associated Pigmentiphaga: genome sequence and occurrence across geography and hosts.</title>
        <authorList>
            <person name="Bletz M.C."/>
            <person name="Bunk B."/>
            <person name="Sproeer C."/>
            <person name="Biwer P."/>
            <person name="Reiter S."/>
            <person name="Rabemananjara F.C.E."/>
            <person name="Schulz S."/>
            <person name="Overmann J."/>
            <person name="Vences M."/>
        </authorList>
    </citation>
    <scope>NUCLEOTIDE SEQUENCE [LARGE SCALE GENOMIC DNA]</scope>
    <source>
        <strain evidence="12 13">Mada1488</strain>
    </source>
</reference>
<proteinExistence type="predicted"/>
<evidence type="ECO:0000313" key="13">
    <source>
        <dbReference type="Proteomes" id="UP000325161"/>
    </source>
</evidence>
<dbReference type="Gene3D" id="3.20.20.450">
    <property type="entry name" value="EAL domain"/>
    <property type="match status" value="1"/>
</dbReference>
<dbReference type="SUPFAM" id="SSF141868">
    <property type="entry name" value="EAL domain-like"/>
    <property type="match status" value="1"/>
</dbReference>
<dbReference type="KEGG" id="pacr:FXN63_12110"/>
<dbReference type="OrthoDB" id="9813903at2"/>
<keyword evidence="13" id="KW-1185">Reference proteome</keyword>
<dbReference type="InterPro" id="IPR050706">
    <property type="entry name" value="Cyclic-di-GMP_PDE-like"/>
</dbReference>
<feature type="transmembrane region" description="Helical" evidence="10">
    <location>
        <begin position="16"/>
        <end position="40"/>
    </location>
</feature>
<dbReference type="InterPro" id="IPR035919">
    <property type="entry name" value="EAL_sf"/>
</dbReference>
<dbReference type="Pfam" id="PF12792">
    <property type="entry name" value="CSS-motif"/>
    <property type="match status" value="1"/>
</dbReference>
<evidence type="ECO:0000313" key="12">
    <source>
        <dbReference type="EMBL" id="QEI06490.1"/>
    </source>
</evidence>
<dbReference type="SMART" id="SM00052">
    <property type="entry name" value="EAL"/>
    <property type="match status" value="1"/>
</dbReference>
<evidence type="ECO:0000256" key="8">
    <source>
        <dbReference type="ARBA" id="ARBA00023136"/>
    </source>
</evidence>
<evidence type="ECO:0000256" key="6">
    <source>
        <dbReference type="ARBA" id="ARBA00022801"/>
    </source>
</evidence>
<dbReference type="PANTHER" id="PTHR33121:SF79">
    <property type="entry name" value="CYCLIC DI-GMP PHOSPHODIESTERASE PDED-RELATED"/>
    <property type="match status" value="1"/>
</dbReference>
<keyword evidence="5 10" id="KW-0812">Transmembrane</keyword>